<reference evidence="4 5" key="1">
    <citation type="submission" date="2020-06" db="EMBL/GenBank/DDBJ databases">
        <title>Characterization of fructooligosaccharide metabolism and fructooligosaccharide-degrading enzymes in human commensal butyrate producers.</title>
        <authorList>
            <person name="Tanno H."/>
            <person name="Fujii T."/>
            <person name="Hirano K."/>
            <person name="Maeno S."/>
            <person name="Tonozuka T."/>
            <person name="Sakamoto M."/>
            <person name="Ohkuma M."/>
            <person name="Tochio T."/>
            <person name="Endo A."/>
        </authorList>
    </citation>
    <scope>NUCLEOTIDE SEQUENCE [LARGE SCALE GENOMIC DNA]</scope>
    <source>
        <strain evidence="4 5">JCM 31056</strain>
    </source>
</reference>
<keyword evidence="1" id="KW-0677">Repeat</keyword>
<sequence>MKNLKKVLALVLAFACAFTMFAGAAFTDQADIKVKDEVVDTLVELGVIEGFEDGSFQPNATVTRAQMAKMIYVLRTGNSDASAYNDDKTSFTDIGSHWARGYIKYCQSLGIIAGKSNTIFAPNASVTAQEAAKMLLVTLGYDAQKAGLVGSGWASKTNALADENGLLDDVNTSFTAACPRQYAAQLIYNAIDTPTVVWRDDAYTSVTLLGDDNQTVGEKYMSLKKSTSTLTNVVKTNGKDTYTVTLDSTASVVDWDNTTESKDSGKAIFEFTDVKKDYSDLLYKTVTVLHKDRKTVYGVFATSDNSQQSNVLKKLEMDGAKVKLDGTKYDLAATAKQTVYVNGDVLYKTASGFTFNSEATGATKATIPDFVNAYGNKPTSGTKFEDSKYWQGSEVSLMATDGTSNYSILKVKTFAVGKVTAVGSDYINVTYKKGDSDIITKTKLEKDDWDWYDGIKKDDYVVVSAAGNYGTGNGLVEKADVVTGKVTGTKSDDGVSVGGNWYTMAGNGTSFVKRPNTGSNVDMVVVNGYVYYTDTTAGNVDDMALLIEAAAKGGTGSQWEAHMLFADGSEKTVTIEKYWDDKDNKSFPIMPFSEGNAANPNVATWNTTASALSVAAAPILVSYEVSGDVYTLSRVGIAEIEDNANKGEFALNGYDAYVDATKGLMTDGSIKQSDKTGHGTSDMKIYTQADTNGLKTDSTDLSRLYYESTGVVFVKYKATASGTDADYKVISGKTAADYNKAIGNVAAVANKSGNSYYAQVAFIDLQQGTTGGSDDNYAVVMDDVVKDTNDGTKYIVTAWNGSENVTIKTDDSSVKNLKSGALITYSGDLNDADVDVKADRDHNNYFVSNYDAASGDINLMSGTLTADATVAGKYTGTMTSAGSTKKFAKVDSKDTIVMFVNSDDSEGVTGLDYTNIDLAYAFDSDFCTTTNSGDSYTITGLSEDAAPNVKAYFDDDDQITVLVVDVNRNITQW</sequence>
<keyword evidence="2" id="KW-0732">Signal</keyword>
<dbReference type="InterPro" id="IPR001119">
    <property type="entry name" value="SLH_dom"/>
</dbReference>
<dbReference type="EMBL" id="BLYJ01000011">
    <property type="protein sequence ID" value="GFO88002.1"/>
    <property type="molecule type" value="Genomic_DNA"/>
</dbReference>
<organism evidence="4 5">
    <name type="scientific">Butyricicoccus faecihominis</name>
    <dbReference type="NCBI Taxonomy" id="1712515"/>
    <lineage>
        <taxon>Bacteria</taxon>
        <taxon>Bacillati</taxon>
        <taxon>Bacillota</taxon>
        <taxon>Clostridia</taxon>
        <taxon>Eubacteriales</taxon>
        <taxon>Butyricicoccaceae</taxon>
        <taxon>Butyricicoccus</taxon>
    </lineage>
</organism>
<accession>A0ABQ1DZ49</accession>
<evidence type="ECO:0000259" key="3">
    <source>
        <dbReference type="PROSITE" id="PS51272"/>
    </source>
</evidence>
<feature type="chain" id="PRO_5045826125" description="SLH domain-containing protein" evidence="2">
    <location>
        <begin position="25"/>
        <end position="973"/>
    </location>
</feature>
<comment type="caution">
    <text evidence="4">The sequence shown here is derived from an EMBL/GenBank/DDBJ whole genome shotgun (WGS) entry which is preliminary data.</text>
</comment>
<evidence type="ECO:0000313" key="5">
    <source>
        <dbReference type="Proteomes" id="UP000620147"/>
    </source>
</evidence>
<dbReference type="Pfam" id="PF00395">
    <property type="entry name" value="SLH"/>
    <property type="match status" value="2"/>
</dbReference>
<evidence type="ECO:0000256" key="1">
    <source>
        <dbReference type="ARBA" id="ARBA00022737"/>
    </source>
</evidence>
<feature type="domain" description="SLH" evidence="3">
    <location>
        <begin position="21"/>
        <end position="85"/>
    </location>
</feature>
<keyword evidence="5" id="KW-1185">Reference proteome</keyword>
<evidence type="ECO:0000256" key="2">
    <source>
        <dbReference type="SAM" id="SignalP"/>
    </source>
</evidence>
<feature type="signal peptide" evidence="2">
    <location>
        <begin position="1"/>
        <end position="24"/>
    </location>
</feature>
<dbReference type="PROSITE" id="PS51272">
    <property type="entry name" value="SLH"/>
    <property type="match status" value="2"/>
</dbReference>
<name>A0ABQ1DZ49_9FIRM</name>
<evidence type="ECO:0000313" key="4">
    <source>
        <dbReference type="EMBL" id="GFO88002.1"/>
    </source>
</evidence>
<feature type="domain" description="SLH" evidence="3">
    <location>
        <begin position="86"/>
        <end position="149"/>
    </location>
</feature>
<dbReference type="Proteomes" id="UP000620147">
    <property type="component" value="Unassembled WGS sequence"/>
</dbReference>
<proteinExistence type="predicted"/>
<dbReference type="RefSeq" id="WP_188886652.1">
    <property type="nucleotide sequence ID" value="NZ_BLYJ01000011.1"/>
</dbReference>
<gene>
    <name evidence="4" type="ORF">BUFA31_11660</name>
</gene>
<protein>
    <recommendedName>
        <fullName evidence="3">SLH domain-containing protein</fullName>
    </recommendedName>
</protein>